<evidence type="ECO:0000256" key="1">
    <source>
        <dbReference type="SAM" id="MobiDB-lite"/>
    </source>
</evidence>
<dbReference type="Gene3D" id="1.20.1440.30">
    <property type="entry name" value="Biosynthetic Protein domain"/>
    <property type="match status" value="1"/>
</dbReference>
<proteinExistence type="predicted"/>
<evidence type="ECO:0000313" key="3">
    <source>
        <dbReference type="Proteomes" id="UP000317043"/>
    </source>
</evidence>
<protein>
    <submittedName>
        <fullName evidence="2">Erythromycin esterase-like protein</fullName>
    </submittedName>
</protein>
<evidence type="ECO:0000313" key="2">
    <source>
        <dbReference type="EMBL" id="TQL77722.1"/>
    </source>
</evidence>
<dbReference type="Gene3D" id="3.30.1870.10">
    <property type="entry name" value="EreA-like, domain 2"/>
    <property type="match status" value="1"/>
</dbReference>
<dbReference type="CDD" id="cd14728">
    <property type="entry name" value="Ere-like"/>
    <property type="match status" value="1"/>
</dbReference>
<dbReference type="EMBL" id="VFOW01000001">
    <property type="protein sequence ID" value="TQL77722.1"/>
    <property type="molecule type" value="Genomic_DNA"/>
</dbReference>
<dbReference type="InterPro" id="IPR052036">
    <property type="entry name" value="Hydrolase/PRTase-associated"/>
</dbReference>
<dbReference type="PANTHER" id="PTHR31299:SF0">
    <property type="entry name" value="ESTERASE, PUTATIVE (AFU_ORTHOLOGUE AFUA_1G05850)-RELATED"/>
    <property type="match status" value="1"/>
</dbReference>
<dbReference type="AlphaFoldDB" id="A0A543AYR9"/>
<name>A0A543AYR9_9ACTN</name>
<sequence length="379" mass="41392">MNQDIRTVITASVDLLAVGEPTHQEPAFGRLRNDLFADLVDEGFRSIALETDRVAALMVDDFIQGGHENLDTVMRDGFSHGFSAIAANRELVVWMRDYNREHPDDRVTFHGFDLPAENTSAPSPRHHLEYALGYLGLDLDLTGLLGPDDRWSRSEAILDATASIGDTSEAAQLRVLADDLLTTLHARAPELIAASSRADWYRARIHLTTALGLLRYHRKAAQRIDEGARISVLLATRDALMAQNLLDIRTIEEGRGGTLVGAHNGHVQRDLAGMHVAGMELDYHCAGAIVDALLGRRYAVVIGSLGRSDSLGLADPDSDTYEGVLQRRVTGWGLIDPTTIPPARRRTDQEPQQGYSPLHQSLIGSADAVLHLADPDALA</sequence>
<gene>
    <name evidence="2" type="ORF">FB566_3286</name>
</gene>
<dbReference type="Gene3D" id="3.40.1660.10">
    <property type="entry name" value="EreA-like (biosynthetic domain)"/>
    <property type="match status" value="1"/>
</dbReference>
<dbReference type="SUPFAM" id="SSF159501">
    <property type="entry name" value="EreA/ChaN-like"/>
    <property type="match status" value="1"/>
</dbReference>
<dbReference type="RefSeq" id="WP_142041039.1">
    <property type="nucleotide sequence ID" value="NZ_JBHTGS010000001.1"/>
</dbReference>
<dbReference type="PANTHER" id="PTHR31299">
    <property type="entry name" value="ESTERASE, PUTATIVE (AFU_ORTHOLOGUE AFUA_1G05850)-RELATED"/>
    <property type="match status" value="1"/>
</dbReference>
<dbReference type="InParanoid" id="A0A543AYR9"/>
<accession>A0A543AYR9</accession>
<dbReference type="GO" id="GO:0046677">
    <property type="term" value="P:response to antibiotic"/>
    <property type="evidence" value="ECO:0007669"/>
    <property type="project" value="InterPro"/>
</dbReference>
<organism evidence="2 3">
    <name type="scientific">Stackebrandtia endophytica</name>
    <dbReference type="NCBI Taxonomy" id="1496996"/>
    <lineage>
        <taxon>Bacteria</taxon>
        <taxon>Bacillati</taxon>
        <taxon>Actinomycetota</taxon>
        <taxon>Actinomycetes</taxon>
        <taxon>Glycomycetales</taxon>
        <taxon>Glycomycetaceae</taxon>
        <taxon>Stackebrandtia</taxon>
    </lineage>
</organism>
<dbReference type="OrthoDB" id="9810066at2"/>
<keyword evidence="3" id="KW-1185">Reference proteome</keyword>
<reference evidence="2 3" key="1">
    <citation type="submission" date="2019-06" db="EMBL/GenBank/DDBJ databases">
        <title>Sequencing the genomes of 1000 actinobacteria strains.</title>
        <authorList>
            <person name="Klenk H.-P."/>
        </authorList>
    </citation>
    <scope>NUCLEOTIDE SEQUENCE [LARGE SCALE GENOMIC DNA]</scope>
    <source>
        <strain evidence="2 3">DSM 45928</strain>
    </source>
</reference>
<dbReference type="Pfam" id="PF05139">
    <property type="entry name" value="Erythro_esteras"/>
    <property type="match status" value="1"/>
</dbReference>
<comment type="caution">
    <text evidence="2">The sequence shown here is derived from an EMBL/GenBank/DDBJ whole genome shotgun (WGS) entry which is preliminary data.</text>
</comment>
<dbReference type="InterPro" id="IPR007815">
    <property type="entry name" value="Emycin_Estase"/>
</dbReference>
<dbReference type="Proteomes" id="UP000317043">
    <property type="component" value="Unassembled WGS sequence"/>
</dbReference>
<feature type="region of interest" description="Disordered" evidence="1">
    <location>
        <begin position="336"/>
        <end position="358"/>
    </location>
</feature>